<keyword evidence="1" id="KW-0732">Signal</keyword>
<name>A0A4Q1JVL2_9GAMM</name>
<proteinExistence type="predicted"/>
<comment type="caution">
    <text evidence="2">The sequence shown here is derived from an EMBL/GenBank/DDBJ whole genome shotgun (WGS) entry which is preliminary data.</text>
</comment>
<reference evidence="2 3" key="1">
    <citation type="submission" date="2019-01" db="EMBL/GenBank/DDBJ databases">
        <title>Pseudoxanthomonas composti sp. nov., isolated from compost.</title>
        <authorList>
            <person name="Yang G."/>
        </authorList>
    </citation>
    <scope>NUCLEOTIDE SEQUENCE [LARGE SCALE GENOMIC DNA]</scope>
    <source>
        <strain evidence="2 3">GSS15</strain>
    </source>
</reference>
<evidence type="ECO:0008006" key="4">
    <source>
        <dbReference type="Google" id="ProtNLM"/>
    </source>
</evidence>
<dbReference type="Proteomes" id="UP000289784">
    <property type="component" value="Unassembled WGS sequence"/>
</dbReference>
<keyword evidence="3" id="KW-1185">Reference proteome</keyword>
<dbReference type="OrthoDB" id="8592692at2"/>
<evidence type="ECO:0000313" key="3">
    <source>
        <dbReference type="Proteomes" id="UP000289784"/>
    </source>
</evidence>
<protein>
    <recommendedName>
        <fullName evidence="4">Secreted protein</fullName>
    </recommendedName>
</protein>
<feature type="chain" id="PRO_5020214978" description="Secreted protein" evidence="1">
    <location>
        <begin position="19"/>
        <end position="117"/>
    </location>
</feature>
<evidence type="ECO:0000313" key="2">
    <source>
        <dbReference type="EMBL" id="RXR06199.1"/>
    </source>
</evidence>
<dbReference type="EMBL" id="SAWZ01000004">
    <property type="protein sequence ID" value="RXR06199.1"/>
    <property type="molecule type" value="Genomic_DNA"/>
</dbReference>
<dbReference type="AlphaFoldDB" id="A0A4Q1JVL2"/>
<evidence type="ECO:0000256" key="1">
    <source>
        <dbReference type="SAM" id="SignalP"/>
    </source>
</evidence>
<sequence>MASLALLLAACSSGPASAPAAQTGMATSGQPDAQACAAQGGSVQPLGRRGLPQCVVPYADAGKACRDDADCSGRCLASGEIAAGQAATGTCQRDVRENFGCRQWIEQGVAKPTICID</sequence>
<organism evidence="2 3">
    <name type="scientific">Pseudoxanthomonas composti</name>
    <dbReference type="NCBI Taxonomy" id="2137479"/>
    <lineage>
        <taxon>Bacteria</taxon>
        <taxon>Pseudomonadati</taxon>
        <taxon>Pseudomonadota</taxon>
        <taxon>Gammaproteobacteria</taxon>
        <taxon>Lysobacterales</taxon>
        <taxon>Lysobacteraceae</taxon>
        <taxon>Pseudoxanthomonas</taxon>
    </lineage>
</organism>
<accession>A0A4Q1JVL2</accession>
<gene>
    <name evidence="2" type="ORF">EPA99_09070</name>
</gene>
<feature type="signal peptide" evidence="1">
    <location>
        <begin position="1"/>
        <end position="18"/>
    </location>
</feature>